<comment type="subcellular location">
    <subcellularLocation>
        <location evidence="1 11">Cell outer membrane</location>
        <topology evidence="1 11">Multi-pass membrane protein</topology>
    </subcellularLocation>
</comment>
<dbReference type="PROSITE" id="PS52016">
    <property type="entry name" value="TONB_DEPENDENT_REC_3"/>
    <property type="match status" value="1"/>
</dbReference>
<evidence type="ECO:0000256" key="4">
    <source>
        <dbReference type="ARBA" id="ARBA00022496"/>
    </source>
</evidence>
<evidence type="ECO:0000256" key="2">
    <source>
        <dbReference type="ARBA" id="ARBA00022448"/>
    </source>
</evidence>
<gene>
    <name evidence="15" type="ORF">C0068_14805</name>
</gene>
<evidence type="ECO:0008006" key="17">
    <source>
        <dbReference type="Google" id="ProtNLM"/>
    </source>
</evidence>
<evidence type="ECO:0000256" key="3">
    <source>
        <dbReference type="ARBA" id="ARBA00022452"/>
    </source>
</evidence>
<dbReference type="InterPro" id="IPR012910">
    <property type="entry name" value="Plug_dom"/>
</dbReference>
<dbReference type="InterPro" id="IPR000531">
    <property type="entry name" value="Beta-barrel_TonB"/>
</dbReference>
<evidence type="ECO:0000256" key="12">
    <source>
        <dbReference type="RuleBase" id="RU003357"/>
    </source>
</evidence>
<dbReference type="Gene3D" id="2.40.170.20">
    <property type="entry name" value="TonB-dependent receptor, beta-barrel domain"/>
    <property type="match status" value="1"/>
</dbReference>
<dbReference type="GO" id="GO:0009279">
    <property type="term" value="C:cell outer membrane"/>
    <property type="evidence" value="ECO:0007669"/>
    <property type="project" value="UniProtKB-SubCell"/>
</dbReference>
<evidence type="ECO:0000256" key="11">
    <source>
        <dbReference type="PROSITE-ProRule" id="PRU01360"/>
    </source>
</evidence>
<evidence type="ECO:0000256" key="6">
    <source>
        <dbReference type="ARBA" id="ARBA00023004"/>
    </source>
</evidence>
<sequence>MNKNKIIGGGHNWVSTANFRALVRVCSLSLAAMAVLLHGDAAFSADVVETKRKNRLLEEVVVTAQKREENAQDVPVSVLALSGDMLEAMGVDDPSDLQAVTPGLTYGSATGFAIVYLRGVGSDAFLMADPSVATYIDGIYYPFASGLAQSFGKVERIEVLKGPQGTLFGRNTTGGAISITTETPSFDEMHGSVSYTYGHYEENGADFQKARANINIPFTSNLAATLAVFSDTAEQYMRFDEESIQQHSPDEIAQGYRFKIKASFAEKFDLMLAAVGVEQSGFNTALAPNTGPSDLAVLLGAEKQDRDYSVSVNAPINFDIDSEVYFAEFNAYLDALDIKLLVSDQYINNLGKTDFDGSNAPIAYFGAPVYSDVKTAELQLLSNENSWGAGWLQWVAGLYYIDSVAGVSAELALLGGETGQAGLFGLSVPVDDIISLVPGLTEILGPVPLAGGLSLHLEGELATESSAAFAQTTFTFNEWSEMSLGARYQQESRHVLQSSFGLTNGDGSYTTAIDWASGGATPTTADSTNFSPKISFNFYPLDDTMVYLSAQKAYKSGTFNTFNINSDIDYAGPEDVTAYELGLKYTSSGGNLRVNTAIFETTVDDIQVQVVSLLAGGTVRLENAGSARIRGAEVDATIMLFPALVDDLILAFGGAYLDGVYTDYKDGTGFNESTGLYEEGQDFTGKPVVRTPEFSGTIALSKMVNTELGPLELTVDGYYNSGYSYLAQGDPFKEAEYYLVNARISYLLEDLGLRFTLSGKNLADTIHAYSQFPNDFGRLEALAPPKSYSVSVAWEM</sequence>
<keyword evidence="9 11" id="KW-0472">Membrane</keyword>
<dbReference type="Pfam" id="PF00593">
    <property type="entry name" value="TonB_dep_Rec_b-barrel"/>
    <property type="match status" value="1"/>
</dbReference>
<evidence type="ECO:0000256" key="1">
    <source>
        <dbReference type="ARBA" id="ARBA00004571"/>
    </source>
</evidence>
<protein>
    <recommendedName>
        <fullName evidence="17">TonB-dependent receptor</fullName>
    </recommendedName>
</protein>
<evidence type="ECO:0000256" key="9">
    <source>
        <dbReference type="ARBA" id="ARBA00023136"/>
    </source>
</evidence>
<organism evidence="15 16">
    <name type="scientific">Zhongshania marina</name>
    <dbReference type="NCBI Taxonomy" id="2304603"/>
    <lineage>
        <taxon>Bacteria</taxon>
        <taxon>Pseudomonadati</taxon>
        <taxon>Pseudomonadota</taxon>
        <taxon>Gammaproteobacteria</taxon>
        <taxon>Cellvibrionales</taxon>
        <taxon>Spongiibacteraceae</taxon>
        <taxon>Zhongshania</taxon>
    </lineage>
</organism>
<keyword evidence="4" id="KW-0410">Iron transport</keyword>
<keyword evidence="6" id="KW-0408">Iron</keyword>
<dbReference type="SUPFAM" id="SSF56935">
    <property type="entry name" value="Porins"/>
    <property type="match status" value="1"/>
</dbReference>
<evidence type="ECO:0000259" key="13">
    <source>
        <dbReference type="Pfam" id="PF00593"/>
    </source>
</evidence>
<comment type="similarity">
    <text evidence="11 12">Belongs to the TonB-dependent receptor family.</text>
</comment>
<feature type="domain" description="TonB-dependent receptor plug" evidence="14">
    <location>
        <begin position="71"/>
        <end position="176"/>
    </location>
</feature>
<evidence type="ECO:0000256" key="7">
    <source>
        <dbReference type="ARBA" id="ARBA00023065"/>
    </source>
</evidence>
<evidence type="ECO:0000256" key="5">
    <source>
        <dbReference type="ARBA" id="ARBA00022692"/>
    </source>
</evidence>
<accession>A0A2S4HD64</accession>
<keyword evidence="10 11" id="KW-0998">Cell outer membrane</keyword>
<dbReference type="EMBL" id="PQGG01000033">
    <property type="protein sequence ID" value="POP51900.1"/>
    <property type="molecule type" value="Genomic_DNA"/>
</dbReference>
<dbReference type="InterPro" id="IPR039426">
    <property type="entry name" value="TonB-dep_rcpt-like"/>
</dbReference>
<keyword evidence="3 11" id="KW-1134">Transmembrane beta strand</keyword>
<evidence type="ECO:0000256" key="10">
    <source>
        <dbReference type="ARBA" id="ARBA00023237"/>
    </source>
</evidence>
<keyword evidence="2 11" id="KW-0813">Transport</keyword>
<keyword evidence="5 11" id="KW-0812">Transmembrane</keyword>
<dbReference type="InterPro" id="IPR036942">
    <property type="entry name" value="Beta-barrel_TonB_sf"/>
</dbReference>
<dbReference type="AlphaFoldDB" id="A0A2S4HD64"/>
<name>A0A2S4HD64_9GAMM</name>
<feature type="domain" description="TonB-dependent receptor-like beta-barrel" evidence="13">
    <location>
        <begin position="447"/>
        <end position="762"/>
    </location>
</feature>
<dbReference type="Proteomes" id="UP000237222">
    <property type="component" value="Unassembled WGS sequence"/>
</dbReference>
<evidence type="ECO:0000313" key="15">
    <source>
        <dbReference type="EMBL" id="POP51900.1"/>
    </source>
</evidence>
<comment type="caution">
    <text evidence="15">The sequence shown here is derived from an EMBL/GenBank/DDBJ whole genome shotgun (WGS) entry which is preliminary data.</text>
</comment>
<dbReference type="PANTHER" id="PTHR32552">
    <property type="entry name" value="FERRICHROME IRON RECEPTOR-RELATED"/>
    <property type="match status" value="1"/>
</dbReference>
<reference evidence="15" key="1">
    <citation type="submission" date="2018-01" db="EMBL/GenBank/DDBJ databases">
        <authorList>
            <person name="Yu X.-D."/>
        </authorList>
    </citation>
    <scope>NUCLEOTIDE SEQUENCE</scope>
    <source>
        <strain evidence="15">ZX-21</strain>
    </source>
</reference>
<evidence type="ECO:0000256" key="8">
    <source>
        <dbReference type="ARBA" id="ARBA00023077"/>
    </source>
</evidence>
<keyword evidence="7" id="KW-0406">Ion transport</keyword>
<proteinExistence type="inferred from homology"/>
<keyword evidence="8 12" id="KW-0798">TonB box</keyword>
<dbReference type="GO" id="GO:0006826">
    <property type="term" value="P:iron ion transport"/>
    <property type="evidence" value="ECO:0007669"/>
    <property type="project" value="UniProtKB-KW"/>
</dbReference>
<dbReference type="PANTHER" id="PTHR32552:SF81">
    <property type="entry name" value="TONB-DEPENDENT OUTER MEMBRANE RECEPTOR"/>
    <property type="match status" value="1"/>
</dbReference>
<evidence type="ECO:0000259" key="14">
    <source>
        <dbReference type="Pfam" id="PF07715"/>
    </source>
</evidence>
<evidence type="ECO:0000313" key="16">
    <source>
        <dbReference type="Proteomes" id="UP000237222"/>
    </source>
</evidence>
<dbReference type="Pfam" id="PF07715">
    <property type="entry name" value="Plug"/>
    <property type="match status" value="1"/>
</dbReference>